<dbReference type="EMBL" id="FOMX01000006">
    <property type="protein sequence ID" value="SFD94185.1"/>
    <property type="molecule type" value="Genomic_DNA"/>
</dbReference>
<proteinExistence type="inferred from homology"/>
<dbReference type="InterPro" id="IPR004323">
    <property type="entry name" value="Ion_tolerance_CutA"/>
</dbReference>
<name>A0A1I1WG55_9BACT</name>
<evidence type="ECO:0000313" key="2">
    <source>
        <dbReference type="EMBL" id="SFD94185.1"/>
    </source>
</evidence>
<dbReference type="STRING" id="54.SAMN02745121_02334"/>
<protein>
    <submittedName>
        <fullName evidence="2">Divalent cation tolerance protein</fullName>
    </submittedName>
</protein>
<accession>A0A1I1WG55</accession>
<dbReference type="PANTHER" id="PTHR23419">
    <property type="entry name" value="DIVALENT CATION TOLERANCE CUTA-RELATED"/>
    <property type="match status" value="1"/>
</dbReference>
<dbReference type="SUPFAM" id="SSF54913">
    <property type="entry name" value="GlnB-like"/>
    <property type="match status" value="1"/>
</dbReference>
<dbReference type="PANTHER" id="PTHR23419:SF8">
    <property type="entry name" value="FI09726P"/>
    <property type="match status" value="1"/>
</dbReference>
<evidence type="ECO:0000256" key="1">
    <source>
        <dbReference type="ARBA" id="ARBA00010169"/>
    </source>
</evidence>
<dbReference type="RefSeq" id="WP_096326093.1">
    <property type="nucleotide sequence ID" value="NZ_FOMX01000006.1"/>
</dbReference>
<dbReference type="AlphaFoldDB" id="A0A1I1WG55"/>
<dbReference type="Pfam" id="PF03091">
    <property type="entry name" value="CutA1"/>
    <property type="match status" value="1"/>
</dbReference>
<keyword evidence="3" id="KW-1185">Reference proteome</keyword>
<dbReference type="InterPro" id="IPR011322">
    <property type="entry name" value="N-reg_PII-like_a/b"/>
</dbReference>
<evidence type="ECO:0000313" key="3">
    <source>
        <dbReference type="Proteomes" id="UP000199400"/>
    </source>
</evidence>
<sequence>MHGGSPDIHVILMTCPPDQAEKILLALLERRLVGCGNIIPLVRSRYWWEGQICSDDEALVVMETTPDRLDALYAAIPEVHPYTVPKVVALQPSACGEPYLQWLRAVTRPG</sequence>
<organism evidence="2 3">
    <name type="scientific">Nannocystis exedens</name>
    <dbReference type="NCBI Taxonomy" id="54"/>
    <lineage>
        <taxon>Bacteria</taxon>
        <taxon>Pseudomonadati</taxon>
        <taxon>Myxococcota</taxon>
        <taxon>Polyangia</taxon>
        <taxon>Nannocystales</taxon>
        <taxon>Nannocystaceae</taxon>
        <taxon>Nannocystis</taxon>
    </lineage>
</organism>
<dbReference type="InterPro" id="IPR015867">
    <property type="entry name" value="N-reg_PII/ATP_PRibTrfase_C"/>
</dbReference>
<dbReference type="Proteomes" id="UP000199400">
    <property type="component" value="Unassembled WGS sequence"/>
</dbReference>
<comment type="similarity">
    <text evidence="1">Belongs to the CutA family.</text>
</comment>
<dbReference type="Gene3D" id="3.30.70.120">
    <property type="match status" value="1"/>
</dbReference>
<dbReference type="OrthoDB" id="37622at2"/>
<gene>
    <name evidence="2" type="ORF">SAMN02745121_02334</name>
</gene>
<reference evidence="3" key="1">
    <citation type="submission" date="2016-10" db="EMBL/GenBank/DDBJ databases">
        <authorList>
            <person name="Varghese N."/>
            <person name="Submissions S."/>
        </authorList>
    </citation>
    <scope>NUCLEOTIDE SEQUENCE [LARGE SCALE GENOMIC DNA]</scope>
    <source>
        <strain evidence="3">ATCC 25963</strain>
    </source>
</reference>
<dbReference type="GO" id="GO:0010038">
    <property type="term" value="P:response to metal ion"/>
    <property type="evidence" value="ECO:0007669"/>
    <property type="project" value="InterPro"/>
</dbReference>
<dbReference type="GO" id="GO:0005507">
    <property type="term" value="F:copper ion binding"/>
    <property type="evidence" value="ECO:0007669"/>
    <property type="project" value="TreeGrafter"/>
</dbReference>